<dbReference type="Gene3D" id="3.90.1150.140">
    <property type="match status" value="1"/>
</dbReference>
<dbReference type="InterPro" id="IPR008302">
    <property type="entry name" value="NamZ"/>
</dbReference>
<dbReference type="InterPro" id="IPR048502">
    <property type="entry name" value="NamZ_N"/>
</dbReference>
<evidence type="ECO:0000259" key="1">
    <source>
        <dbReference type="Pfam" id="PF07075"/>
    </source>
</evidence>
<feature type="domain" description="Peptidoglycan beta-N-acetylmuramidase NamZ C-terminal" evidence="2">
    <location>
        <begin position="238"/>
        <end position="392"/>
    </location>
</feature>
<dbReference type="PIRSF" id="PIRSF016719">
    <property type="entry name" value="UCP016719"/>
    <property type="match status" value="1"/>
</dbReference>
<gene>
    <name evidence="3" type="ORF">J2736_004532</name>
</gene>
<dbReference type="InterPro" id="IPR048503">
    <property type="entry name" value="NamZ_C"/>
</dbReference>
<feature type="domain" description="Peptidoglycan beta-N-acetylmuramidase NamZ N-terminal" evidence="1">
    <location>
        <begin position="34"/>
        <end position="234"/>
    </location>
</feature>
<sequence length="392" mass="44365">MLQSFYNREAEEAMILNGIDVIEKYAHLFAGKRVGLITAPTGLNNDFVSTIQIFHEKFNLVALFSPEHGVRGDLAAGALVDTYVDPMTGVPVYSLYRKDSKRLTQEMLDEVDIIVYDIQDVGTRYYTFIYTMLYALEDCAQAGKEFVILDRINPLDGVTVEGNVLKSGFESFVGNYPLSVRYGLTPGEVALMANDERKLNCQLHVVRCEGWERNMLFSDTGRPWIMPSIGIPRFETVVLYPGTCIMEGTNLSEGRGTTAPFEIIGAPFIDAYKLADEMNAKKLPGVVFRPVYFKPSFSKFQGEQCAGVQIHVLDNRAVRPIDIGVTLMYTIKNNYEQFSFLPPFKEGSRPFIDLLGGGSHYREAQIDIPAMLEQFREESREFARRKQPYHLY</sequence>
<organism evidence="3 4">
    <name type="scientific">Paenibacillus qinlingensis</name>
    <dbReference type="NCBI Taxonomy" id="1837343"/>
    <lineage>
        <taxon>Bacteria</taxon>
        <taxon>Bacillati</taxon>
        <taxon>Bacillota</taxon>
        <taxon>Bacilli</taxon>
        <taxon>Bacillales</taxon>
        <taxon>Paenibacillaceae</taxon>
        <taxon>Paenibacillus</taxon>
    </lineage>
</organism>
<dbReference type="Pfam" id="PF20732">
    <property type="entry name" value="NamZ_C"/>
    <property type="match status" value="1"/>
</dbReference>
<dbReference type="Gene3D" id="3.40.50.12170">
    <property type="entry name" value="Uncharacterised protein PF07075, DUF1343"/>
    <property type="match status" value="1"/>
</dbReference>
<dbReference type="PANTHER" id="PTHR42915">
    <property type="entry name" value="HYPOTHETICAL 460 KDA PROTEIN IN FEUA-SIGW INTERGENIC REGION [PRECURSOR]"/>
    <property type="match status" value="1"/>
</dbReference>
<evidence type="ECO:0000313" key="4">
    <source>
        <dbReference type="Proteomes" id="UP001267290"/>
    </source>
</evidence>
<reference evidence="3 4" key="1">
    <citation type="submission" date="2023-07" db="EMBL/GenBank/DDBJ databases">
        <title>Sorghum-associated microbial communities from plants grown in Nebraska, USA.</title>
        <authorList>
            <person name="Schachtman D."/>
        </authorList>
    </citation>
    <scope>NUCLEOTIDE SEQUENCE [LARGE SCALE GENOMIC DNA]</scope>
    <source>
        <strain evidence="3 4">CC258</strain>
    </source>
</reference>
<dbReference type="EMBL" id="JAVDSB010000010">
    <property type="protein sequence ID" value="MDR6553325.1"/>
    <property type="molecule type" value="Genomic_DNA"/>
</dbReference>
<comment type="caution">
    <text evidence="3">The sequence shown here is derived from an EMBL/GenBank/DDBJ whole genome shotgun (WGS) entry which is preliminary data.</text>
</comment>
<protein>
    <submittedName>
        <fullName evidence="3">Uncharacterized protein YbbC (DUF1343 family)</fullName>
    </submittedName>
</protein>
<keyword evidence="4" id="KW-1185">Reference proteome</keyword>
<evidence type="ECO:0000313" key="3">
    <source>
        <dbReference type="EMBL" id="MDR6553325.1"/>
    </source>
</evidence>
<evidence type="ECO:0000259" key="2">
    <source>
        <dbReference type="Pfam" id="PF20732"/>
    </source>
</evidence>
<proteinExistence type="predicted"/>
<dbReference type="PANTHER" id="PTHR42915:SF1">
    <property type="entry name" value="PEPTIDOGLYCAN BETA-N-ACETYLMURAMIDASE NAMZ"/>
    <property type="match status" value="1"/>
</dbReference>
<dbReference type="Proteomes" id="UP001267290">
    <property type="component" value="Unassembled WGS sequence"/>
</dbReference>
<name>A0ABU1P0R7_9BACL</name>
<dbReference type="Pfam" id="PF07075">
    <property type="entry name" value="NamZ_N"/>
    <property type="match status" value="1"/>
</dbReference>
<accession>A0ABU1P0R7</accession>